<name>A0A0L8IDT6_OCTBM</name>
<dbReference type="PANTHER" id="PTHR31159">
    <property type="entry name" value="COMM DOMAIN-CONTAINING PROTEIN 3"/>
    <property type="match status" value="1"/>
</dbReference>
<dbReference type="InterPro" id="IPR017920">
    <property type="entry name" value="COMM"/>
</dbReference>
<dbReference type="AlphaFoldDB" id="A0A0L8IDT6"/>
<reference evidence="4" key="1">
    <citation type="submission" date="2015-07" db="EMBL/GenBank/DDBJ databases">
        <title>MeaNS - Measles Nucleotide Surveillance Program.</title>
        <authorList>
            <person name="Tran T."/>
            <person name="Druce J."/>
        </authorList>
    </citation>
    <scope>NUCLEOTIDE SEQUENCE</scope>
    <source>
        <strain evidence="4">UCB-OBI-ISO-001</strain>
        <tissue evidence="4">Gonad</tissue>
    </source>
</reference>
<gene>
    <name evidence="4" type="ORF">OCBIM_22013852mg</name>
</gene>
<dbReference type="InterPro" id="IPR037355">
    <property type="entry name" value="COMMD3"/>
</dbReference>
<protein>
    <recommendedName>
        <fullName evidence="1">COMM domain-containing protein 3</fullName>
    </recommendedName>
</protein>
<proteinExistence type="inferred from homology"/>
<dbReference type="PANTHER" id="PTHR31159:SF1">
    <property type="entry name" value="COMM DOMAIN-CONTAINING PROTEIN 3"/>
    <property type="match status" value="1"/>
</dbReference>
<evidence type="ECO:0000313" key="4">
    <source>
        <dbReference type="EMBL" id="KOF99643.1"/>
    </source>
</evidence>
<dbReference type="PROSITE" id="PS51269">
    <property type="entry name" value="COMM"/>
    <property type="match status" value="1"/>
</dbReference>
<comment type="similarity">
    <text evidence="2">Belongs to the COMM domain-containing protein 3 family.</text>
</comment>
<dbReference type="EMBL" id="KQ415921">
    <property type="protein sequence ID" value="KOF99643.1"/>
    <property type="molecule type" value="Genomic_DNA"/>
</dbReference>
<organism evidence="4">
    <name type="scientific">Octopus bimaculoides</name>
    <name type="common">California two-spotted octopus</name>
    <dbReference type="NCBI Taxonomy" id="37653"/>
    <lineage>
        <taxon>Eukaryota</taxon>
        <taxon>Metazoa</taxon>
        <taxon>Spiralia</taxon>
        <taxon>Lophotrochozoa</taxon>
        <taxon>Mollusca</taxon>
        <taxon>Cephalopoda</taxon>
        <taxon>Coleoidea</taxon>
        <taxon>Octopodiformes</taxon>
        <taxon>Octopoda</taxon>
        <taxon>Incirrata</taxon>
        <taxon>Octopodidae</taxon>
        <taxon>Octopus</taxon>
    </lineage>
</organism>
<dbReference type="OMA" id="CNMAQMQ"/>
<accession>A0A0L8IDT6</accession>
<dbReference type="GO" id="GO:0006814">
    <property type="term" value="P:sodium ion transport"/>
    <property type="evidence" value="ECO:0007669"/>
    <property type="project" value="InterPro"/>
</dbReference>
<dbReference type="STRING" id="37653.A0A0L8IDT6"/>
<dbReference type="Pfam" id="PF21672">
    <property type="entry name" value="COMM_HN"/>
    <property type="match status" value="1"/>
</dbReference>
<evidence type="ECO:0000256" key="2">
    <source>
        <dbReference type="ARBA" id="ARBA00093469"/>
    </source>
</evidence>
<dbReference type="OrthoDB" id="1917519at2759"/>
<dbReference type="CDD" id="cd04751">
    <property type="entry name" value="Commd3"/>
    <property type="match status" value="1"/>
</dbReference>
<sequence>MLVELFKTRNRLRYNKIQNMEVSANLIQGLSAAGNTNAVPNDCFHPLVESACQGILTKSHNIGGRLKKLDEDVCKEVYGCMSLLIAEATKNDADVNSLTSLLEECNFSKDRIKTFLEVFQENKPFLQALLANTTESLPHIVDVKWRLDYYIKSNQLERIHQPVYLLTLLSEVPGEKKLKELSFSCTVEQLQSLVSKLRDATRSLQRIAQV</sequence>
<evidence type="ECO:0000256" key="1">
    <source>
        <dbReference type="ARBA" id="ARBA00016548"/>
    </source>
</evidence>
<dbReference type="KEGG" id="obi:106871727"/>
<evidence type="ECO:0000259" key="3">
    <source>
        <dbReference type="PROSITE" id="PS51269"/>
    </source>
</evidence>
<dbReference type="Pfam" id="PF07258">
    <property type="entry name" value="COMM_domain"/>
    <property type="match status" value="1"/>
</dbReference>
<feature type="domain" description="COMM" evidence="3">
    <location>
        <begin position="139"/>
        <end position="208"/>
    </location>
</feature>